<dbReference type="EMBL" id="DWYC01000006">
    <property type="protein sequence ID" value="HJB56042.1"/>
    <property type="molecule type" value="Genomic_DNA"/>
</dbReference>
<name>A0A9D2M8L3_9FIRM</name>
<protein>
    <submittedName>
        <fullName evidence="1">DUF3298 domain-containing protein</fullName>
    </submittedName>
</protein>
<evidence type="ECO:0000313" key="2">
    <source>
        <dbReference type="Proteomes" id="UP000824208"/>
    </source>
</evidence>
<proteinExistence type="predicted"/>
<dbReference type="Proteomes" id="UP000824208">
    <property type="component" value="Unassembled WGS sequence"/>
</dbReference>
<dbReference type="AlphaFoldDB" id="A0A9D2M8L3"/>
<reference evidence="1" key="1">
    <citation type="journal article" date="2021" name="PeerJ">
        <title>Extensive microbial diversity within the chicken gut microbiome revealed by metagenomics and culture.</title>
        <authorList>
            <person name="Gilroy R."/>
            <person name="Ravi A."/>
            <person name="Getino M."/>
            <person name="Pursley I."/>
            <person name="Horton D.L."/>
            <person name="Alikhan N.F."/>
            <person name="Baker D."/>
            <person name="Gharbi K."/>
            <person name="Hall N."/>
            <person name="Watson M."/>
            <person name="Adriaenssens E.M."/>
            <person name="Foster-Nyarko E."/>
            <person name="Jarju S."/>
            <person name="Secka A."/>
            <person name="Antonio M."/>
            <person name="Oren A."/>
            <person name="Chaudhuri R.R."/>
            <person name="La Ragione R."/>
            <person name="Hildebrand F."/>
            <person name="Pallen M.J."/>
        </authorList>
    </citation>
    <scope>NUCLEOTIDE SEQUENCE</scope>
    <source>
        <strain evidence="1">CHK189-11263</strain>
    </source>
</reference>
<reference evidence="1" key="2">
    <citation type="submission" date="2021-04" db="EMBL/GenBank/DDBJ databases">
        <authorList>
            <person name="Gilroy R."/>
        </authorList>
    </citation>
    <scope>NUCLEOTIDE SEQUENCE</scope>
    <source>
        <strain evidence="1">CHK189-11263</strain>
    </source>
</reference>
<organism evidence="1 2">
    <name type="scientific">Candidatus Flavonifractor intestinipullorum</name>
    <dbReference type="NCBI Taxonomy" id="2838587"/>
    <lineage>
        <taxon>Bacteria</taxon>
        <taxon>Bacillati</taxon>
        <taxon>Bacillota</taxon>
        <taxon>Clostridia</taxon>
        <taxon>Eubacteriales</taxon>
        <taxon>Oscillospiraceae</taxon>
        <taxon>Flavonifractor</taxon>
    </lineage>
</organism>
<evidence type="ECO:0000313" key="1">
    <source>
        <dbReference type="EMBL" id="HJB56042.1"/>
    </source>
</evidence>
<comment type="caution">
    <text evidence="1">The sequence shown here is derived from an EMBL/GenBank/DDBJ whole genome shotgun (WGS) entry which is preliminary data.</text>
</comment>
<gene>
    <name evidence="1" type="ORF">H9714_00655</name>
</gene>
<accession>A0A9D2M8L3</accession>
<sequence>MFHRSKPEPSLLLQPLGEERTLSREGRAILSYSLTLPHLVGEGRGLPPVERYYRRLARLWLARWNGPLFQQACSAEEEALSRSRPFAPWTARLSCAVTLQTPALLSLWWEVQEQRGGDVRTLRQGDTWSLDRGAPLALRECLPPALRRRRALLPALSRQMEERAGRLGAYPDWPARLRRSFRAEQFWLTAEDAAVFFPPGTLAPPARGGVCLSLPRDASGRGAERSPA</sequence>